<evidence type="ECO:0000313" key="2">
    <source>
        <dbReference type="EMBL" id="OXM53916.1"/>
    </source>
</evidence>
<dbReference type="EMBL" id="NMQU01000015">
    <property type="protein sequence ID" value="OXM53916.1"/>
    <property type="molecule type" value="Genomic_DNA"/>
</dbReference>
<proteinExistence type="predicted"/>
<dbReference type="NCBIfam" id="TIGR04023">
    <property type="entry name" value="PPOX_MSMEG_5819"/>
    <property type="match status" value="1"/>
</dbReference>
<dbReference type="SUPFAM" id="SSF50475">
    <property type="entry name" value="FMN-binding split barrel"/>
    <property type="match status" value="1"/>
</dbReference>
<sequence length="140" mass="15228">MAFTEEEIAYLRSQPLARFATLSEDGEQPDVVPLAFEFDGTHFWVGGGGASVLATRKFRNIQAGQRKAALVIDDLVSLDPFVARGVRIYGEAADPVERTGIVGPGTYARVTPTVSWSWNMAGEPAGETWYPSRRAVHGDT</sequence>
<dbReference type="InterPro" id="IPR012349">
    <property type="entry name" value="Split_barrel_FMN-bd"/>
</dbReference>
<dbReference type="Gene3D" id="2.30.110.10">
    <property type="entry name" value="Electron Transport, Fmn-binding Protein, Chain A"/>
    <property type="match status" value="1"/>
</dbReference>
<dbReference type="Pfam" id="PF01243">
    <property type="entry name" value="PNPOx_N"/>
    <property type="match status" value="1"/>
</dbReference>
<dbReference type="InterPro" id="IPR024031">
    <property type="entry name" value="MSMEG_5819/OxyR"/>
</dbReference>
<accession>A0A229S4U8</accession>
<protein>
    <submittedName>
        <fullName evidence="2">PPOX class F420-dependent oxidoreductase</fullName>
    </submittedName>
</protein>
<name>A0A229S4U8_AMYAL</name>
<feature type="domain" description="Pyridoxamine 5'-phosphate oxidase N-terminal" evidence="1">
    <location>
        <begin position="4"/>
        <end position="93"/>
    </location>
</feature>
<gene>
    <name evidence="2" type="ORF">CFP75_06015</name>
</gene>
<evidence type="ECO:0000259" key="1">
    <source>
        <dbReference type="Pfam" id="PF01243"/>
    </source>
</evidence>
<reference evidence="2 3" key="1">
    <citation type="submission" date="2017-07" db="EMBL/GenBank/DDBJ databases">
        <title>Amycolatopsis alba DSM 44262 Genome sequencing and assembly.</title>
        <authorList>
            <person name="Kaur N."/>
            <person name="Mayilraj S."/>
        </authorList>
    </citation>
    <scope>NUCLEOTIDE SEQUENCE [LARGE SCALE GENOMIC DNA]</scope>
    <source>
        <strain evidence="2 3">DSM 44262</strain>
    </source>
</reference>
<dbReference type="AlphaFoldDB" id="A0A229S4U8"/>
<evidence type="ECO:0000313" key="3">
    <source>
        <dbReference type="Proteomes" id="UP000215563"/>
    </source>
</evidence>
<organism evidence="2 3">
    <name type="scientific">Amycolatopsis alba DSM 44262</name>
    <dbReference type="NCBI Taxonomy" id="1125972"/>
    <lineage>
        <taxon>Bacteria</taxon>
        <taxon>Bacillati</taxon>
        <taxon>Actinomycetota</taxon>
        <taxon>Actinomycetes</taxon>
        <taxon>Pseudonocardiales</taxon>
        <taxon>Pseudonocardiaceae</taxon>
        <taxon>Amycolatopsis</taxon>
    </lineage>
</organism>
<dbReference type="OrthoDB" id="3693562at2"/>
<keyword evidence="3" id="KW-1185">Reference proteome</keyword>
<dbReference type="Proteomes" id="UP000215563">
    <property type="component" value="Unassembled WGS sequence"/>
</dbReference>
<comment type="caution">
    <text evidence="2">The sequence shown here is derived from an EMBL/GenBank/DDBJ whole genome shotgun (WGS) entry which is preliminary data.</text>
</comment>
<dbReference type="RefSeq" id="WP_020633261.1">
    <property type="nucleotide sequence ID" value="NZ_KB913032.1"/>
</dbReference>
<dbReference type="InterPro" id="IPR011576">
    <property type="entry name" value="Pyridox_Oxase_N"/>
</dbReference>